<gene>
    <name evidence="11" type="primary">nad4l</name>
</gene>
<comment type="similarity">
    <text evidence="2">Belongs to the complex I subunit 4L family.</text>
</comment>
<dbReference type="GO" id="GO:0016020">
    <property type="term" value="C:membrane"/>
    <property type="evidence" value="ECO:0007669"/>
    <property type="project" value="UniProtKB-SubCell"/>
</dbReference>
<geneLocation type="mitochondrion" evidence="11"/>
<evidence type="ECO:0000256" key="9">
    <source>
        <dbReference type="ARBA" id="ARBA00031586"/>
    </source>
</evidence>
<evidence type="ECO:0000256" key="5">
    <source>
        <dbReference type="ARBA" id="ARBA00022967"/>
    </source>
</evidence>
<evidence type="ECO:0000313" key="11">
    <source>
        <dbReference type="EMBL" id="AYO99663.1"/>
    </source>
</evidence>
<dbReference type="InterPro" id="IPR039428">
    <property type="entry name" value="NUOK/Mnh_C1-like"/>
</dbReference>
<reference evidence="11" key="1">
    <citation type="journal article" date="2018" name="Mol. Phylogenet. Evol.">
        <title>Conservation of mitochondrial genome arrangements in brittle stars (Echinodermata, Ophiuroidea).</title>
        <authorList>
            <person name="Galaska M.P."/>
            <person name="Li Y."/>
            <person name="Kocot K.M."/>
            <person name="Mahon A.R."/>
            <person name="Halanych K.M."/>
        </authorList>
    </citation>
    <scope>NUCLEOTIDE SEQUENCE</scope>
    <source>
        <strain evidence="11">Op994.3E.1</strain>
    </source>
</reference>
<evidence type="ECO:0000256" key="1">
    <source>
        <dbReference type="ARBA" id="ARBA00004141"/>
    </source>
</evidence>
<feature type="transmembrane region" description="Helical" evidence="10">
    <location>
        <begin position="61"/>
        <end position="81"/>
    </location>
</feature>
<keyword evidence="5" id="KW-1278">Translocase</keyword>
<dbReference type="Gene3D" id="1.10.287.3510">
    <property type="match status" value="1"/>
</dbReference>
<keyword evidence="7" id="KW-0520">NAD</keyword>
<evidence type="ECO:0000256" key="4">
    <source>
        <dbReference type="ARBA" id="ARBA00022692"/>
    </source>
</evidence>
<dbReference type="EMBL" id="MH671882">
    <property type="protein sequence ID" value="AYO99663.1"/>
    <property type="molecule type" value="Genomic_DNA"/>
</dbReference>
<protein>
    <recommendedName>
        <fullName evidence="3">NADH-ubiquinone oxidoreductase chain 4L</fullName>
    </recommendedName>
    <alternativeName>
        <fullName evidence="9">NADH dehydrogenase subunit 4L</fullName>
    </alternativeName>
</protein>
<dbReference type="AlphaFoldDB" id="A0A3G2WIA0"/>
<evidence type="ECO:0000256" key="6">
    <source>
        <dbReference type="ARBA" id="ARBA00022989"/>
    </source>
</evidence>
<keyword evidence="6 10" id="KW-1133">Transmembrane helix</keyword>
<evidence type="ECO:0000256" key="7">
    <source>
        <dbReference type="ARBA" id="ARBA00023027"/>
    </source>
</evidence>
<keyword evidence="8 10" id="KW-0472">Membrane</keyword>
<feature type="transmembrane region" description="Helical" evidence="10">
    <location>
        <begin position="25"/>
        <end position="49"/>
    </location>
</feature>
<evidence type="ECO:0000256" key="10">
    <source>
        <dbReference type="SAM" id="Phobius"/>
    </source>
</evidence>
<keyword evidence="11" id="KW-0496">Mitochondrion</keyword>
<dbReference type="Pfam" id="PF00420">
    <property type="entry name" value="Oxidored_q2"/>
    <property type="match status" value="1"/>
</dbReference>
<comment type="subcellular location">
    <subcellularLocation>
        <location evidence="1">Membrane</location>
        <topology evidence="1">Multi-pass membrane protein</topology>
    </subcellularLocation>
</comment>
<organism evidence="11">
    <name type="scientific">Ophioplinthus brevirima</name>
    <dbReference type="NCBI Taxonomy" id="1795459"/>
    <lineage>
        <taxon>Eukaryota</taxon>
        <taxon>Metazoa</taxon>
        <taxon>Echinodermata</taxon>
        <taxon>Eleutherozoa</taxon>
        <taxon>Asterozoa</taxon>
        <taxon>Ophiuroidea</taxon>
        <taxon>Myophiuroidea</taxon>
        <taxon>Metophiurida</taxon>
        <taxon>Ophintegrida</taxon>
        <taxon>Amphilepidida</taxon>
        <taxon>Ophiurina</taxon>
        <taxon>Chilophiurina</taxon>
        <taxon>Ophiuridae</taxon>
        <taxon>Ophiurinae</taxon>
        <taxon>Ophioplinthus</taxon>
    </lineage>
</organism>
<accession>A0A3G2WIA0</accession>
<proteinExistence type="inferred from homology"/>
<evidence type="ECO:0000256" key="8">
    <source>
        <dbReference type="ARBA" id="ARBA00023136"/>
    </source>
</evidence>
<evidence type="ECO:0000256" key="3">
    <source>
        <dbReference type="ARBA" id="ARBA00016612"/>
    </source>
</evidence>
<keyword evidence="4 10" id="KW-0812">Transmembrane</keyword>
<sequence length="98" mass="10776">MQLILLVISFSTISAIISIFYNKNFLLSVLIALELIILNLVILNIISAFNLNSNLNFSFSLFLLTLSAVEASIGISILALISRNFNTNSITSINLLKN</sequence>
<evidence type="ECO:0000256" key="2">
    <source>
        <dbReference type="ARBA" id="ARBA00010519"/>
    </source>
</evidence>
<name>A0A3G2WIA0_9ECHI</name>